<dbReference type="SUPFAM" id="SSF50800">
    <property type="entry name" value="PK beta-barrel domain-like"/>
    <property type="match status" value="1"/>
</dbReference>
<feature type="domain" description="MOSC" evidence="5">
    <location>
        <begin position="605"/>
        <end position="741"/>
    </location>
</feature>
<dbReference type="EC" id="2.8.1.9" evidence="4"/>
<feature type="modified residue" description="N6-(pyridoxal phosphate)lysine" evidence="4">
    <location>
        <position position="233"/>
    </location>
</feature>
<dbReference type="OMA" id="PCTRCQM"/>
<dbReference type="Gene3D" id="3.40.640.10">
    <property type="entry name" value="Type I PLP-dependent aspartate aminotransferase-like (Major domain)"/>
    <property type="match status" value="1"/>
</dbReference>
<dbReference type="InterPro" id="IPR005303">
    <property type="entry name" value="MOCOS_middle"/>
</dbReference>
<gene>
    <name evidence="7" type="primary">20215465</name>
    <name evidence="6" type="ORF">HELRODRAFT_77660</name>
</gene>
<dbReference type="InterPro" id="IPR005302">
    <property type="entry name" value="MoCF_Sase_C"/>
</dbReference>
<dbReference type="GO" id="GO:0016829">
    <property type="term" value="F:lyase activity"/>
    <property type="evidence" value="ECO:0007669"/>
    <property type="project" value="UniProtKB-UniRule"/>
</dbReference>
<evidence type="ECO:0000256" key="3">
    <source>
        <dbReference type="ARBA" id="ARBA00023150"/>
    </source>
</evidence>
<dbReference type="InterPro" id="IPR011037">
    <property type="entry name" value="Pyrv_Knase-like_insert_dom_sf"/>
</dbReference>
<evidence type="ECO:0000256" key="1">
    <source>
        <dbReference type="ARBA" id="ARBA00022679"/>
    </source>
</evidence>
<dbReference type="Gene3D" id="3.90.1150.10">
    <property type="entry name" value="Aspartate Aminotransferase, domain 1"/>
    <property type="match status" value="1"/>
</dbReference>
<reference evidence="8" key="1">
    <citation type="submission" date="2012-12" db="EMBL/GenBank/DDBJ databases">
        <authorList>
            <person name="Hellsten U."/>
            <person name="Grimwood J."/>
            <person name="Chapman J.A."/>
            <person name="Shapiro H."/>
            <person name="Aerts A."/>
            <person name="Otillar R.P."/>
            <person name="Terry A.Y."/>
            <person name="Boore J.L."/>
            <person name="Simakov O."/>
            <person name="Marletaz F."/>
            <person name="Cho S.-J."/>
            <person name="Edsinger-Gonzales E."/>
            <person name="Havlak P."/>
            <person name="Kuo D.-H."/>
            <person name="Larsson T."/>
            <person name="Lv J."/>
            <person name="Arendt D."/>
            <person name="Savage R."/>
            <person name="Osoegawa K."/>
            <person name="de Jong P."/>
            <person name="Lindberg D.R."/>
            <person name="Seaver E.C."/>
            <person name="Weisblat D.A."/>
            <person name="Putnam N.H."/>
            <person name="Grigoriev I.V."/>
            <person name="Rokhsar D.S."/>
        </authorList>
    </citation>
    <scope>NUCLEOTIDE SEQUENCE</scope>
</reference>
<evidence type="ECO:0000313" key="6">
    <source>
        <dbReference type="EMBL" id="ESO05303.1"/>
    </source>
</evidence>
<keyword evidence="2 4" id="KW-0663">Pyridoxal phosphate</keyword>
<dbReference type="eggNOG" id="KOG2142">
    <property type="taxonomic scope" value="Eukaryota"/>
</dbReference>
<dbReference type="InterPro" id="IPR015424">
    <property type="entry name" value="PyrdxlP-dep_Trfase"/>
</dbReference>
<evidence type="ECO:0000259" key="5">
    <source>
        <dbReference type="PROSITE" id="PS51340"/>
    </source>
</evidence>
<comment type="similarity">
    <text evidence="4">Belongs to the class-V pyridoxal-phosphate-dependent aminotransferase family. MOCOS subfamily.</text>
</comment>
<dbReference type="SUPFAM" id="SSF141673">
    <property type="entry name" value="MOSC N-terminal domain-like"/>
    <property type="match status" value="1"/>
</dbReference>
<comment type="function">
    <text evidence="4">Sulfurates the molybdenum cofactor. Sulfation of molybdenum is essential for xanthine dehydrogenase (XDH) and aldehyde oxidase (ADO) enzymes in which molybdenum cofactor is liganded by 1 oxygen and 1 sulfur atom in active form.</text>
</comment>
<dbReference type="FunCoup" id="T1G317">
    <property type="interactions" value="128"/>
</dbReference>
<reference evidence="7" key="3">
    <citation type="submission" date="2015-06" db="UniProtKB">
        <authorList>
            <consortium name="EnsemblMetazoa"/>
        </authorList>
    </citation>
    <scope>IDENTIFICATION</scope>
</reference>
<dbReference type="HOGENOM" id="CLU_010913_0_1_1"/>
<dbReference type="InterPro" id="IPR015421">
    <property type="entry name" value="PyrdxlP-dep_Trfase_major"/>
</dbReference>
<dbReference type="SUPFAM" id="SSF53383">
    <property type="entry name" value="PLP-dependent transferases"/>
    <property type="match status" value="1"/>
</dbReference>
<proteinExistence type="inferred from homology"/>
<dbReference type="PANTHER" id="PTHR14237:SF80">
    <property type="entry name" value="MOLYBDENUM COFACTOR SULFURASE"/>
    <property type="match status" value="1"/>
</dbReference>
<sequence>MIWNFFKQIVHIEQIYLDHAGSTIYSQLHLKSYFDDLSHNLYGNPHSKNKSSLETDSMVDEVRKKVLNHLNTSENEYSIIFTLNATKALNLVAKCFAFKSKAHSVNKGLFVYLNDNHTSVVGMRNSVNVKTNADIVCIREHDLEEFVKKRISLKPFEKFESTFVNNLLVYPAQSNFNGRRYPMTWIDDVQNCSGFLGSSADWSVLIDSASYLSTSTIDLSIHKPQFLVLSFYKMFGFPTGLGCLLVNNKKIFLLEKEYFGGGTIDMMLPFKDVQSFRPGMSDKFEDGTLPFLEILAVKHGFDSMLQIYGSFENISNKTFELSRHVYSRMKLMKYNNGQNLVRLYHDENSYSFSTKILQGPIINFNLFKPNGFYIGYTRVEELARVNNIHLRTGCFCNLGACQIYLNLTDEDFMQNFNLGHVCGDGIDIINDRPTGSVRISFGFSSTAADADYFCNFLVTNFLEPGNESLQEFSNFFYLTKFEYVLKEIWIYPIKSCSGIKLGKCNLDTRGLKFDHHWMVINESDGKCINQKINSQLCMIKVKISDISKFILSSEDMELSIDDEPKKNESQIKICEGKICNDRITVNVSNDEINGWFSNVLHIPHAKLVVQSTDDKRTVKQKSDASEKEAFLNLSNEGQYLLIGSASLAYLQKKITDNSVNGKPEFTDLDTLAARFRANFIIETNVPFEEDGWSEIQIGMARFKVIKLCNRCKAISRDQNTGIQHKEPLQSLMKIPNRNVSN</sequence>
<organism evidence="7 8">
    <name type="scientific">Helobdella robusta</name>
    <name type="common">Californian leech</name>
    <dbReference type="NCBI Taxonomy" id="6412"/>
    <lineage>
        <taxon>Eukaryota</taxon>
        <taxon>Metazoa</taxon>
        <taxon>Spiralia</taxon>
        <taxon>Lophotrochozoa</taxon>
        <taxon>Annelida</taxon>
        <taxon>Clitellata</taxon>
        <taxon>Hirudinea</taxon>
        <taxon>Rhynchobdellida</taxon>
        <taxon>Glossiphoniidae</taxon>
        <taxon>Helobdella</taxon>
    </lineage>
</organism>
<dbReference type="RefSeq" id="XP_009016618.1">
    <property type="nucleotide sequence ID" value="XM_009018370.1"/>
</dbReference>
<dbReference type="EMBL" id="AMQM01003913">
    <property type="status" value="NOT_ANNOTATED_CDS"/>
    <property type="molecule type" value="Genomic_DNA"/>
</dbReference>
<dbReference type="InterPro" id="IPR028886">
    <property type="entry name" value="MoCo_sulfurase"/>
</dbReference>
<comment type="cofactor">
    <cofactor evidence="4">
        <name>pyridoxal 5'-phosphate</name>
        <dbReference type="ChEBI" id="CHEBI:597326"/>
    </cofactor>
</comment>
<dbReference type="Pfam" id="PF03473">
    <property type="entry name" value="MOSC"/>
    <property type="match status" value="1"/>
</dbReference>
<evidence type="ECO:0000313" key="7">
    <source>
        <dbReference type="EnsemblMetazoa" id="HelroP77660"/>
    </source>
</evidence>
<name>T1G317_HELRO</name>
<dbReference type="InterPro" id="IPR000192">
    <property type="entry name" value="Aminotrans_V_dom"/>
</dbReference>
<dbReference type="GO" id="GO:0006777">
    <property type="term" value="P:Mo-molybdopterin cofactor biosynthetic process"/>
    <property type="evidence" value="ECO:0007669"/>
    <property type="project" value="UniProtKB-UniRule"/>
</dbReference>
<dbReference type="KEGG" id="hro:HELRODRAFT_77660"/>
<dbReference type="GO" id="GO:0043545">
    <property type="term" value="P:molybdopterin cofactor metabolic process"/>
    <property type="evidence" value="ECO:0000318"/>
    <property type="project" value="GO_Central"/>
</dbReference>
<keyword evidence="3 4" id="KW-0501">Molybdenum cofactor biosynthesis</keyword>
<dbReference type="Proteomes" id="UP000015101">
    <property type="component" value="Unassembled WGS sequence"/>
</dbReference>
<dbReference type="GO" id="GO:0030151">
    <property type="term" value="F:molybdenum ion binding"/>
    <property type="evidence" value="ECO:0007669"/>
    <property type="project" value="UniProtKB-UniRule"/>
</dbReference>
<reference evidence="6 8" key="2">
    <citation type="journal article" date="2013" name="Nature">
        <title>Insights into bilaterian evolution from three spiralian genomes.</title>
        <authorList>
            <person name="Simakov O."/>
            <person name="Marletaz F."/>
            <person name="Cho S.J."/>
            <person name="Edsinger-Gonzales E."/>
            <person name="Havlak P."/>
            <person name="Hellsten U."/>
            <person name="Kuo D.H."/>
            <person name="Larsson T."/>
            <person name="Lv J."/>
            <person name="Arendt D."/>
            <person name="Savage R."/>
            <person name="Osoegawa K."/>
            <person name="de Jong P."/>
            <person name="Grimwood J."/>
            <person name="Chapman J.A."/>
            <person name="Shapiro H."/>
            <person name="Aerts A."/>
            <person name="Otillar R.P."/>
            <person name="Terry A.Y."/>
            <person name="Boore J.L."/>
            <person name="Grigoriev I.V."/>
            <person name="Lindberg D.R."/>
            <person name="Seaver E.C."/>
            <person name="Weisblat D.A."/>
            <person name="Putnam N.H."/>
            <person name="Rokhsar D.S."/>
        </authorList>
    </citation>
    <scope>NUCLEOTIDE SEQUENCE</scope>
</reference>
<feature type="active site" evidence="4">
    <location>
        <position position="396"/>
    </location>
</feature>
<evidence type="ECO:0000256" key="2">
    <source>
        <dbReference type="ARBA" id="ARBA00022898"/>
    </source>
</evidence>
<dbReference type="HAMAP" id="MF_03050">
    <property type="entry name" value="MOCOS"/>
    <property type="match status" value="1"/>
</dbReference>
<comment type="catalytic activity">
    <reaction evidence="4">
        <text>Mo-molybdopterin + L-cysteine + AH2 = thio-Mo-molybdopterin + L-alanine + A + H2O</text>
        <dbReference type="Rhea" id="RHEA:42636"/>
        <dbReference type="ChEBI" id="CHEBI:13193"/>
        <dbReference type="ChEBI" id="CHEBI:15377"/>
        <dbReference type="ChEBI" id="CHEBI:17499"/>
        <dbReference type="ChEBI" id="CHEBI:35235"/>
        <dbReference type="ChEBI" id="CHEBI:57972"/>
        <dbReference type="ChEBI" id="CHEBI:71302"/>
        <dbReference type="ChEBI" id="CHEBI:82685"/>
        <dbReference type="EC" id="2.8.1.9"/>
    </reaction>
</comment>
<dbReference type="EMBL" id="KB096365">
    <property type="protein sequence ID" value="ESO05303.1"/>
    <property type="molecule type" value="Genomic_DNA"/>
</dbReference>
<dbReference type="PROSITE" id="PS51340">
    <property type="entry name" value="MOSC"/>
    <property type="match status" value="1"/>
</dbReference>
<dbReference type="Pfam" id="PF03476">
    <property type="entry name" value="MOSC_N"/>
    <property type="match status" value="1"/>
</dbReference>
<dbReference type="GO" id="GO:0030170">
    <property type="term" value="F:pyridoxal phosphate binding"/>
    <property type="evidence" value="ECO:0007669"/>
    <property type="project" value="UniProtKB-UniRule"/>
</dbReference>
<dbReference type="GeneID" id="20215465"/>
<dbReference type="OrthoDB" id="420046at2759"/>
<keyword evidence="1 4" id="KW-0808">Transferase</keyword>
<dbReference type="STRING" id="6412.T1G317"/>
<keyword evidence="8" id="KW-1185">Reference proteome</keyword>
<dbReference type="GO" id="GO:0008265">
    <property type="term" value="F:molybdenum cofactor sulfurtransferase activity"/>
    <property type="evidence" value="ECO:0000318"/>
    <property type="project" value="GO_Central"/>
</dbReference>
<dbReference type="InterPro" id="IPR015422">
    <property type="entry name" value="PyrdxlP-dep_Trfase_small"/>
</dbReference>
<dbReference type="PANTHER" id="PTHR14237">
    <property type="entry name" value="MOLYBDOPTERIN COFACTOR SULFURASE MOSC"/>
    <property type="match status" value="1"/>
</dbReference>
<evidence type="ECO:0000256" key="4">
    <source>
        <dbReference type="HAMAP-Rule" id="MF_03050"/>
    </source>
</evidence>
<dbReference type="EnsemblMetazoa" id="HelroT77660">
    <property type="protein sequence ID" value="HelroP77660"/>
    <property type="gene ID" value="HelroG77660"/>
</dbReference>
<protein>
    <recommendedName>
        <fullName evidence="4">Molybdenum cofactor sulfurase</fullName>
        <shortName evidence="4">MCS</shortName>
        <shortName evidence="4">MOS</shortName>
        <shortName evidence="4">MoCo sulfurase</shortName>
        <ecNumber evidence="4">2.8.1.9</ecNumber>
    </recommendedName>
    <alternativeName>
        <fullName evidence="4">Molybdenum cofactor sulfurtransferase</fullName>
    </alternativeName>
</protein>
<dbReference type="InParanoid" id="T1G317"/>
<evidence type="ECO:0000313" key="8">
    <source>
        <dbReference type="Proteomes" id="UP000015101"/>
    </source>
</evidence>
<dbReference type="CTD" id="20215465"/>
<dbReference type="AlphaFoldDB" id="T1G317"/>
<accession>T1G317</accession>
<dbReference type="Pfam" id="PF00266">
    <property type="entry name" value="Aminotran_5"/>
    <property type="match status" value="1"/>
</dbReference>